<reference evidence="1" key="1">
    <citation type="submission" date="2019-08" db="EMBL/GenBank/DDBJ databases">
        <authorList>
            <person name="Kucharzyk K."/>
            <person name="Murdoch R.W."/>
            <person name="Higgins S."/>
            <person name="Loffler F."/>
        </authorList>
    </citation>
    <scope>NUCLEOTIDE SEQUENCE</scope>
</reference>
<accession>A0A645BE36</accession>
<protein>
    <submittedName>
        <fullName evidence="1">Uncharacterized protein</fullName>
    </submittedName>
</protein>
<proteinExistence type="predicted"/>
<comment type="caution">
    <text evidence="1">The sequence shown here is derived from an EMBL/GenBank/DDBJ whole genome shotgun (WGS) entry which is preliminary data.</text>
</comment>
<name>A0A645BE36_9ZZZZ</name>
<sequence length="229" mass="24807">MELVTINSVLALGKLAKTAAKKGYRSALNRTVVATGKLGRTAASSSLEAGSKVAATTLMEIWNLSSPKKKDLEEMIAFSLLLKDIGSAAAIQGMEEALLSVVTCLGEVGKKEAAESLETETINTLLLLEEIGGIAAEKYFDEALSSVALSIEDTGKLSLKNGIREAALQSQWSLETLKVQAEEKLLDNASVVIEMTLDSFKFPDFKETDENMNRLQEVKNLQKKVYTNM</sequence>
<organism evidence="1">
    <name type="scientific">bioreactor metagenome</name>
    <dbReference type="NCBI Taxonomy" id="1076179"/>
    <lineage>
        <taxon>unclassified sequences</taxon>
        <taxon>metagenomes</taxon>
        <taxon>ecological metagenomes</taxon>
    </lineage>
</organism>
<gene>
    <name evidence="1" type="ORF">SDC9_110591</name>
</gene>
<evidence type="ECO:0000313" key="1">
    <source>
        <dbReference type="EMBL" id="MPM63709.1"/>
    </source>
</evidence>
<dbReference type="EMBL" id="VSSQ01019562">
    <property type="protein sequence ID" value="MPM63709.1"/>
    <property type="molecule type" value="Genomic_DNA"/>
</dbReference>
<dbReference type="AlphaFoldDB" id="A0A645BE36"/>